<dbReference type="Proteomes" id="UP000316921">
    <property type="component" value="Chromosome"/>
</dbReference>
<dbReference type="InterPro" id="IPR050583">
    <property type="entry name" value="Mycobacterial_A85_antigen"/>
</dbReference>
<dbReference type="PANTHER" id="PTHR48098:SF1">
    <property type="entry name" value="DIACYLGLYCEROL ACYLTRANSFERASE_MYCOLYLTRANSFERASE AG85A"/>
    <property type="match status" value="1"/>
</dbReference>
<dbReference type="Gene3D" id="3.40.50.1820">
    <property type="entry name" value="alpha/beta hydrolase"/>
    <property type="match status" value="1"/>
</dbReference>
<reference evidence="1 2" key="1">
    <citation type="submission" date="2019-02" db="EMBL/GenBank/DDBJ databases">
        <title>Deep-cultivation of Planctomycetes and their phenomic and genomic characterization uncovers novel biology.</title>
        <authorList>
            <person name="Wiegand S."/>
            <person name="Jogler M."/>
            <person name="Boedeker C."/>
            <person name="Pinto D."/>
            <person name="Vollmers J."/>
            <person name="Rivas-Marin E."/>
            <person name="Kohn T."/>
            <person name="Peeters S.H."/>
            <person name="Heuer A."/>
            <person name="Rast P."/>
            <person name="Oberbeckmann S."/>
            <person name="Bunk B."/>
            <person name="Jeske O."/>
            <person name="Meyerdierks A."/>
            <person name="Storesund J.E."/>
            <person name="Kallscheuer N."/>
            <person name="Luecker S."/>
            <person name="Lage O.M."/>
            <person name="Pohl T."/>
            <person name="Merkel B.J."/>
            <person name="Hornburger P."/>
            <person name="Mueller R.-W."/>
            <person name="Bruemmer F."/>
            <person name="Labrenz M."/>
            <person name="Spormann A.M."/>
            <person name="Op den Camp H."/>
            <person name="Overmann J."/>
            <person name="Amann R."/>
            <person name="Jetten M.S.M."/>
            <person name="Mascher T."/>
            <person name="Medema M.H."/>
            <person name="Devos D.P."/>
            <person name="Kaster A.-K."/>
            <person name="Ovreas L."/>
            <person name="Rohde M."/>
            <person name="Galperin M.Y."/>
            <person name="Jogler C."/>
        </authorList>
    </citation>
    <scope>NUCLEOTIDE SEQUENCE [LARGE SCALE GENOMIC DNA]</scope>
    <source>
        <strain evidence="1 2">Pla133</strain>
    </source>
</reference>
<dbReference type="Pfam" id="PF00756">
    <property type="entry name" value="Esterase"/>
    <property type="match status" value="1"/>
</dbReference>
<evidence type="ECO:0000313" key="1">
    <source>
        <dbReference type="EMBL" id="QDU67751.1"/>
    </source>
</evidence>
<name>A0A518BLA4_9BACT</name>
<dbReference type="GO" id="GO:0016747">
    <property type="term" value="F:acyltransferase activity, transferring groups other than amino-acyl groups"/>
    <property type="evidence" value="ECO:0007669"/>
    <property type="project" value="TreeGrafter"/>
</dbReference>
<gene>
    <name evidence="1" type="ORF">Pla133_28400</name>
</gene>
<protein>
    <submittedName>
        <fullName evidence="1">Esterase</fullName>
    </submittedName>
</protein>
<dbReference type="InterPro" id="IPR000801">
    <property type="entry name" value="Esterase-like"/>
</dbReference>
<dbReference type="EMBL" id="CP036287">
    <property type="protein sequence ID" value="QDU67751.1"/>
    <property type="molecule type" value="Genomic_DNA"/>
</dbReference>
<keyword evidence="2" id="KW-1185">Reference proteome</keyword>
<evidence type="ECO:0000313" key="2">
    <source>
        <dbReference type="Proteomes" id="UP000316921"/>
    </source>
</evidence>
<dbReference type="InterPro" id="IPR029058">
    <property type="entry name" value="AB_hydrolase_fold"/>
</dbReference>
<dbReference type="KEGG" id="pbap:Pla133_28400"/>
<dbReference type="RefSeq" id="WP_145066178.1">
    <property type="nucleotide sequence ID" value="NZ_CP036287.1"/>
</dbReference>
<proteinExistence type="predicted"/>
<dbReference type="PANTHER" id="PTHR48098">
    <property type="entry name" value="ENTEROCHELIN ESTERASE-RELATED"/>
    <property type="match status" value="1"/>
</dbReference>
<dbReference type="SUPFAM" id="SSF53474">
    <property type="entry name" value="alpha/beta-Hydrolases"/>
    <property type="match status" value="1"/>
</dbReference>
<dbReference type="AlphaFoldDB" id="A0A518BLA4"/>
<sequence length="343" mass="37460">MKLTRPNLGRVGIGAGRGELCVIESDCLVGNALGDPHRRELPVYLPPGWDAPGAQFPALFVLAGFTGRGHKYLAPHPWFSSVAQRFDAAIVEGDAPPAVLVMPDCFTRLGGSQYVDSTATGPYETHVAQELVPLVEEHLPVLPGRRGVVGKSSGGFGALHLAMRRPGLFQAAASISGDVDFELCFGSEILAAMRGLVPHGLSPQRFLEAFARDRDLSGDGHAVINVLAMAACYSPNPESPLGFDLPMELERGERIPEVWRRWLSFDPLEAVRPHAQALRSLEYLHVECGLADEYNLQWGLRRLVRKLQELDVPHVHEEHSGGHRGTDDRYLRVLPRLASILAG</sequence>
<accession>A0A518BLA4</accession>
<organism evidence="1 2">
    <name type="scientific">Engelhardtia mirabilis</name>
    <dbReference type="NCBI Taxonomy" id="2528011"/>
    <lineage>
        <taxon>Bacteria</taxon>
        <taxon>Pseudomonadati</taxon>
        <taxon>Planctomycetota</taxon>
        <taxon>Planctomycetia</taxon>
        <taxon>Planctomycetia incertae sedis</taxon>
        <taxon>Engelhardtia</taxon>
    </lineage>
</organism>